<gene>
    <name evidence="3 4 5 6" type="primary">coprs</name>
</gene>
<dbReference type="CTD" id="55352"/>
<organism evidence="2 4">
    <name type="scientific">Xenopus tropicalis</name>
    <name type="common">Western clawed frog</name>
    <name type="synonym">Silurana tropicalis</name>
    <dbReference type="NCBI Taxonomy" id="8364"/>
    <lineage>
        <taxon>Eukaryota</taxon>
        <taxon>Metazoa</taxon>
        <taxon>Chordata</taxon>
        <taxon>Craniata</taxon>
        <taxon>Vertebrata</taxon>
        <taxon>Euteleostomi</taxon>
        <taxon>Amphibia</taxon>
        <taxon>Batrachia</taxon>
        <taxon>Anura</taxon>
        <taxon>Pipoidea</taxon>
        <taxon>Pipidae</taxon>
        <taxon>Xenopodinae</taxon>
        <taxon>Xenopus</taxon>
        <taxon>Silurana</taxon>
    </lineage>
</organism>
<evidence type="ECO:0000313" key="3">
    <source>
        <dbReference type="RefSeq" id="XP_012814855.1"/>
    </source>
</evidence>
<evidence type="ECO:0000313" key="4">
    <source>
        <dbReference type="RefSeq" id="XP_012814856.1"/>
    </source>
</evidence>
<evidence type="ECO:0000313" key="6">
    <source>
        <dbReference type="Xenbase" id="XB-GENE-29077107"/>
    </source>
</evidence>
<name>A0A8J0SHU9_XENTR</name>
<dbReference type="RefSeq" id="XP_012814856.1">
    <property type="nucleotide sequence ID" value="XM_012959402.3"/>
</dbReference>
<accession>A0A8J0SHU9</accession>
<protein>
    <submittedName>
        <fullName evidence="3 4">Coordinator of PRMT5 and differentiation stimulator isoform X1</fullName>
    </submittedName>
</protein>
<dbReference type="GeneID" id="100490247"/>
<evidence type="ECO:0000313" key="2">
    <source>
        <dbReference type="Proteomes" id="UP000008143"/>
    </source>
</evidence>
<reference evidence="3 4" key="1">
    <citation type="submission" date="2025-04" db="UniProtKB">
        <authorList>
            <consortium name="RefSeq"/>
        </authorList>
    </citation>
    <scope>IDENTIFICATION</scope>
    <source>
        <strain evidence="3 4">Nigerian</strain>
        <tissue evidence="3 4">Liver and blood</tissue>
    </source>
</reference>
<feature type="compositionally biased region" description="Polar residues" evidence="1">
    <location>
        <begin position="55"/>
        <end position="86"/>
    </location>
</feature>
<keyword evidence="2" id="KW-1185">Reference proteome</keyword>
<dbReference type="Xenbase" id="XB-GENE-29077107">
    <property type="gene designation" value="coprs"/>
</dbReference>
<dbReference type="OrthoDB" id="9017978at2759"/>
<dbReference type="OMA" id="CICGKIS"/>
<feature type="region of interest" description="Disordered" evidence="1">
    <location>
        <begin position="1"/>
        <end position="26"/>
    </location>
</feature>
<evidence type="ECO:0000256" key="1">
    <source>
        <dbReference type="SAM" id="MobiDB-lite"/>
    </source>
</evidence>
<feature type="region of interest" description="Disordered" evidence="1">
    <location>
        <begin position="39"/>
        <end position="92"/>
    </location>
</feature>
<proteinExistence type="predicted"/>
<dbReference type="AlphaFoldDB" id="A0A8J0SHU9"/>
<dbReference type="RefSeq" id="XP_012814857.1">
    <property type="nucleotide sequence ID" value="XM_012959403.2"/>
</dbReference>
<dbReference type="RefSeq" id="XP_012814855.1">
    <property type="nucleotide sequence ID" value="XM_012959401.2"/>
</dbReference>
<feature type="compositionally biased region" description="Polar residues" evidence="1">
    <location>
        <begin position="1"/>
        <end position="11"/>
    </location>
</feature>
<sequence length="198" mass="21929">METDSGNSKCNSEAEGSAIIQGETPARCLHPIADNKEANGTCGTTCPAEHHPFFAQSSDGSPRSKQLCASDNESDTESNISDTSSEPGPLDFHHCFEEEEEEDWVGNCELPPKMTAFNQEVEDWDAELEQSEDNYYDREDLADLASAHSFSVPDSEWQEDTSYNPSVHHASVIAWTLVSRQLTEGQFDDADPKQQKHS</sequence>
<dbReference type="AGR" id="Xenbase:XB-GENE-29077107"/>
<dbReference type="Proteomes" id="UP000008143">
    <property type="component" value="Chromosome 3"/>
</dbReference>
<evidence type="ECO:0000313" key="5">
    <source>
        <dbReference type="RefSeq" id="XP_012814857.1"/>
    </source>
</evidence>